<gene>
    <name evidence="1" type="ORF">NBR_LOCUS8491</name>
</gene>
<reference evidence="3" key="1">
    <citation type="submission" date="2017-02" db="UniProtKB">
        <authorList>
            <consortium name="WormBaseParasite"/>
        </authorList>
    </citation>
    <scope>IDENTIFICATION</scope>
</reference>
<evidence type="ECO:0000313" key="3">
    <source>
        <dbReference type="WBParaSite" id="NBR_0000849001-mRNA-1"/>
    </source>
</evidence>
<keyword evidence="2" id="KW-1185">Reference proteome</keyword>
<accession>A0A0N4XZA3</accession>
<protein>
    <submittedName>
        <fullName evidence="3">SICAvar, type II</fullName>
    </submittedName>
</protein>
<organism evidence="3">
    <name type="scientific">Nippostrongylus brasiliensis</name>
    <name type="common">Rat hookworm</name>
    <dbReference type="NCBI Taxonomy" id="27835"/>
    <lineage>
        <taxon>Eukaryota</taxon>
        <taxon>Metazoa</taxon>
        <taxon>Ecdysozoa</taxon>
        <taxon>Nematoda</taxon>
        <taxon>Chromadorea</taxon>
        <taxon>Rhabditida</taxon>
        <taxon>Rhabditina</taxon>
        <taxon>Rhabditomorpha</taxon>
        <taxon>Strongyloidea</taxon>
        <taxon>Heligmosomidae</taxon>
        <taxon>Nippostrongylus</taxon>
    </lineage>
</organism>
<proteinExistence type="predicted"/>
<dbReference type="AlphaFoldDB" id="A0A0N4XZA3"/>
<name>A0A0N4XZA3_NIPBR</name>
<dbReference type="WBParaSite" id="NBR_0000849001-mRNA-1">
    <property type="protein sequence ID" value="NBR_0000849001-mRNA-1"/>
    <property type="gene ID" value="NBR_0000849001"/>
</dbReference>
<dbReference type="Proteomes" id="UP000271162">
    <property type="component" value="Unassembled WGS sequence"/>
</dbReference>
<reference evidence="1 2" key="2">
    <citation type="submission" date="2018-11" db="EMBL/GenBank/DDBJ databases">
        <authorList>
            <consortium name="Pathogen Informatics"/>
        </authorList>
    </citation>
    <scope>NUCLEOTIDE SEQUENCE [LARGE SCALE GENOMIC DNA]</scope>
</reference>
<evidence type="ECO:0000313" key="2">
    <source>
        <dbReference type="Proteomes" id="UP000271162"/>
    </source>
</evidence>
<dbReference type="EMBL" id="UYSL01020012">
    <property type="protein sequence ID" value="VDL72080.1"/>
    <property type="molecule type" value="Genomic_DNA"/>
</dbReference>
<evidence type="ECO:0000313" key="1">
    <source>
        <dbReference type="EMBL" id="VDL72080.1"/>
    </source>
</evidence>
<sequence length="277" mass="30397">MSYSLNADALEVSRRHTRLLLCMLWHVVTGGDPIISAKPRNVTNITSCLCFSSLSVIAKFTNSNTVLASASNGGAIEAGQKLTASGDACDEARIADPRELSDNLEMLEDDMMAEELEEGFQRLCGGEQTAEILRVCDKVAMAMKNMEVLIRVKVTKFMRCGHSNHEAVEQVGSVGTAAARKDWPTCGENVRRALCWSAGMCEENGLRGDRSAQQFEETLKKSGWLQKWMVDAKPATKAEGPIGIDGPTRSTRTKAQAACINGRQRRPRGIRRCTDNW</sequence>